<gene>
    <name evidence="3" type="ORF">TTHERM_00248360</name>
</gene>
<dbReference type="KEGG" id="tet:TTHERM_00248360"/>
<protein>
    <submittedName>
        <fullName evidence="3">Uncharacterized protein</fullName>
    </submittedName>
</protein>
<keyword evidence="4" id="KW-1185">Reference proteome</keyword>
<feature type="coiled-coil region" evidence="1">
    <location>
        <begin position="658"/>
        <end position="685"/>
    </location>
</feature>
<feature type="region of interest" description="Disordered" evidence="2">
    <location>
        <begin position="605"/>
        <end position="627"/>
    </location>
</feature>
<organism evidence="3 4">
    <name type="scientific">Tetrahymena thermophila (strain SB210)</name>
    <dbReference type="NCBI Taxonomy" id="312017"/>
    <lineage>
        <taxon>Eukaryota</taxon>
        <taxon>Sar</taxon>
        <taxon>Alveolata</taxon>
        <taxon>Ciliophora</taxon>
        <taxon>Intramacronucleata</taxon>
        <taxon>Oligohymenophorea</taxon>
        <taxon>Hymenostomatida</taxon>
        <taxon>Tetrahymenina</taxon>
        <taxon>Tetrahymenidae</taxon>
        <taxon>Tetrahymena</taxon>
    </lineage>
</organism>
<dbReference type="InParanoid" id="Q245L2"/>
<evidence type="ECO:0000313" key="4">
    <source>
        <dbReference type="Proteomes" id="UP000009168"/>
    </source>
</evidence>
<feature type="compositionally biased region" description="Polar residues" evidence="2">
    <location>
        <begin position="247"/>
        <end position="267"/>
    </location>
</feature>
<evidence type="ECO:0000256" key="1">
    <source>
        <dbReference type="SAM" id="Coils"/>
    </source>
</evidence>
<keyword evidence="1" id="KW-0175">Coiled coil</keyword>
<dbReference type="RefSeq" id="XP_001023866.2">
    <property type="nucleotide sequence ID" value="XM_001023866.2"/>
</dbReference>
<name>Q245L2_TETTS</name>
<sequence length="841" mass="97405">MEKEFRQSQLKPDQTITQLNNSNKRTIIQDKKFEKVYHSLRRSIKWSERIFNENSQVFNKMLVELNIEQNLCKDDFNILNNYKIQLVTPINESNLIDKKKNEQILEFFMQENNFVMDKSQIRDISGFKSNQHNQQQAQINQFKIYHQQVMQQQNQAQNLQSQAKPVELRANLGQTQQQQQQIALGGQQNFLNYQQQFSQNQRINQDQQIEQVQGLPYNSDTANQFKFGNQFKQVVSSQQLHQSQGQNIPSDQQHSQPQSGQNITKKNKGNLQSQTYNFHHYIKCFKNNQLSAGGISSSNNLIYQNLKFAGGKNEIIVIDSPKRAQQNNQQTINLQQESNQTCNNQTINTGQNQYDSSFFQNIPTTNPANQQQAIQQQTQSQTQQIVINGQHKSQQGFNNANLLEQGQNQNFKISQLPQSQFATTPTNQNQQNIQQQNMLPQNQLLQRQQQINQIQNQFPQLNQYPLINQFNKVNYVQYNPYAITTQFLQAPISSVNTSYNQFFTASLNNNNNNSNPSNQQIQSNSQPTQIQNQPQQQSQTWPFGQINIQNTVPQQQLSSQILQNNNPQQQAQQQTEQLQQQVNRQLQLLTAFNSQSNPQVYFQMNSSSQQQIQNQQQFNQNRQQNDSSLQQFTDQNQLINTIQNQQQQQAIKQSSPTQANEELNIDQYTQLLQNQQQNNQKYQQQFYSNIQSNVNSNLAVNNNINSNTTSTANNMPIQNRTANTQLIQNQGQQNNYYLLLNQNCTSNQINQVPQQQQQQQQQQPQSVHQNQLYLLMQQQQQSYPMLPIIASNQNTLDSSKMHQVVIQQGVVNSAATGCVPNQNLLNNQFLLNNPITQSQII</sequence>
<feature type="region of interest" description="Disordered" evidence="2">
    <location>
        <begin position="236"/>
        <end position="267"/>
    </location>
</feature>
<evidence type="ECO:0000256" key="2">
    <source>
        <dbReference type="SAM" id="MobiDB-lite"/>
    </source>
</evidence>
<reference evidence="3" key="1">
    <citation type="submission" date="2008-09" db="EMBL/GenBank/DDBJ databases">
        <authorList>
            <person name="Eisen J.A."/>
            <person name="Wu M."/>
            <person name="Wu D."/>
            <person name="Nierman W.C."/>
            <person name="Orias E."/>
            <person name="Delcher A.L."/>
            <person name="Salzberg S.L."/>
        </authorList>
    </citation>
    <scope>NUCLEOTIDE SEQUENCE</scope>
    <source>
        <strain evidence="3">SB210</strain>
    </source>
</reference>
<feature type="compositionally biased region" description="Low complexity" evidence="2">
    <location>
        <begin position="236"/>
        <end position="246"/>
    </location>
</feature>
<accession>Q245L2</accession>
<dbReference type="GeneID" id="7824053"/>
<reference evidence="3" key="2">
    <citation type="submission" date="2014-02" db="EMBL/GenBank/DDBJ databases">
        <title>Annotation update of Tetrahymena thermophila SB210.</title>
        <authorList>
            <person name="Bidwell S."/>
            <person name="Michalis H.M."/>
            <person name="Zafar N."/>
            <person name="Joardar V."/>
            <person name="Miao W."/>
            <person name="Russ C."/>
            <person name="Eisen J."/>
            <person name="Wu M."/>
            <person name="Wu D."/>
            <person name="Nierman W."/>
            <person name="Orias E."/>
            <person name="Delcher A."/>
            <person name="Salzberg S."/>
            <person name="Coyne R."/>
        </authorList>
    </citation>
    <scope>NUCLEOTIDE SEQUENCE</scope>
    <source>
        <strain evidence="3">SB210</strain>
    </source>
</reference>
<dbReference type="HOGENOM" id="CLU_331357_0_0_1"/>
<dbReference type="Proteomes" id="UP000009168">
    <property type="component" value="Unassembled WGS sequence"/>
</dbReference>
<evidence type="ECO:0000313" key="3">
    <source>
        <dbReference type="EMBL" id="EAS03621.2"/>
    </source>
</evidence>
<dbReference type="AlphaFoldDB" id="Q245L2"/>
<proteinExistence type="predicted"/>
<feature type="compositionally biased region" description="Low complexity" evidence="2">
    <location>
        <begin position="508"/>
        <end position="539"/>
    </location>
</feature>
<feature type="region of interest" description="Disordered" evidence="2">
    <location>
        <begin position="506"/>
        <end position="539"/>
    </location>
</feature>
<dbReference type="EMBL" id="GG662474">
    <property type="protein sequence ID" value="EAS03621.2"/>
    <property type="molecule type" value="Genomic_DNA"/>
</dbReference>